<gene>
    <name evidence="2" type="ORF">CWE14_04480</name>
</gene>
<reference evidence="2 3" key="1">
    <citation type="journal article" date="2011" name="Front. Microbiol.">
        <title>Genomic signatures of strain selection and enhancement in Bacillus atrophaeus var. globigii, a historical biowarfare simulant.</title>
        <authorList>
            <person name="Gibbons H.S."/>
            <person name="Broomall S.M."/>
            <person name="McNew L.A."/>
            <person name="Daligault H."/>
            <person name="Chapman C."/>
            <person name="Bruce D."/>
            <person name="Karavis M."/>
            <person name="Krepps M."/>
            <person name="McGregor P.A."/>
            <person name="Hong C."/>
            <person name="Park K.H."/>
            <person name="Akmal A."/>
            <person name="Feldman A."/>
            <person name="Lin J.S."/>
            <person name="Chang W.E."/>
            <person name="Higgs B.W."/>
            <person name="Demirev P."/>
            <person name="Lindquist J."/>
            <person name="Liem A."/>
            <person name="Fochler E."/>
            <person name="Read T.D."/>
            <person name="Tapia R."/>
            <person name="Johnson S."/>
            <person name="Bishop-Lilly K.A."/>
            <person name="Detter C."/>
            <person name="Han C."/>
            <person name="Sozhamannan S."/>
            <person name="Rosenzweig C.N."/>
            <person name="Skowronski E.W."/>
        </authorList>
    </citation>
    <scope>NUCLEOTIDE SEQUENCE [LARGE SCALE GENOMIC DNA]</scope>
    <source>
        <strain evidence="2 3">Y4G10-17</strain>
    </source>
</reference>
<name>A0A432WIS3_9GAMM</name>
<feature type="compositionally biased region" description="Basic and acidic residues" evidence="1">
    <location>
        <begin position="305"/>
        <end position="330"/>
    </location>
</feature>
<keyword evidence="3" id="KW-1185">Reference proteome</keyword>
<dbReference type="Proteomes" id="UP000287823">
    <property type="component" value="Unassembled WGS sequence"/>
</dbReference>
<dbReference type="EMBL" id="PIPO01000002">
    <property type="protein sequence ID" value="RUO33726.1"/>
    <property type="molecule type" value="Genomic_DNA"/>
</dbReference>
<organism evidence="2 3">
    <name type="scientific">Aliidiomarina soli</name>
    <dbReference type="NCBI Taxonomy" id="1928574"/>
    <lineage>
        <taxon>Bacteria</taxon>
        <taxon>Pseudomonadati</taxon>
        <taxon>Pseudomonadota</taxon>
        <taxon>Gammaproteobacteria</taxon>
        <taxon>Alteromonadales</taxon>
        <taxon>Idiomarinaceae</taxon>
        <taxon>Aliidiomarina</taxon>
    </lineage>
</organism>
<feature type="region of interest" description="Disordered" evidence="1">
    <location>
        <begin position="298"/>
        <end position="330"/>
    </location>
</feature>
<sequence length="330" mass="36562">MQTNIYVTDYGVLLATGMKTEALLLATMARLPLMKVDPTTPLLRPGDAESHLPVQLTCCDNPEFLWEAVNDVVQQKANTNHSVILMLPDPAEPQGDEVNQGVSESIDVPGVTTAYPGQLFTQFERALDQLQRGDIDLLTCIGVDSLVSHPLMAEWLRSGRLRTQQYPDGRAVGEGMGWFTLGLQPGQDGAVQFYPGAWTSEPVHQRSKEYQGLALSVAPFVQSILTEEPDSWVYSRCQTPDDTLQAFMGFQYHWGNRNYKRLEQLFPARQAGDLGVAAWPVAVALACERLAFTPSPKQTAIVSESHPDGQHRSVLLRSEREQPQQRTTGD</sequence>
<proteinExistence type="predicted"/>
<evidence type="ECO:0008006" key="4">
    <source>
        <dbReference type="Google" id="ProtNLM"/>
    </source>
</evidence>
<dbReference type="AlphaFoldDB" id="A0A432WIS3"/>
<evidence type="ECO:0000256" key="1">
    <source>
        <dbReference type="SAM" id="MobiDB-lite"/>
    </source>
</evidence>
<evidence type="ECO:0000313" key="2">
    <source>
        <dbReference type="EMBL" id="RUO33726.1"/>
    </source>
</evidence>
<accession>A0A432WIS3</accession>
<dbReference type="RefSeq" id="WP_126798293.1">
    <property type="nucleotide sequence ID" value="NZ_PIPO01000002.1"/>
</dbReference>
<evidence type="ECO:0000313" key="3">
    <source>
        <dbReference type="Proteomes" id="UP000287823"/>
    </source>
</evidence>
<comment type="caution">
    <text evidence="2">The sequence shown here is derived from an EMBL/GenBank/DDBJ whole genome shotgun (WGS) entry which is preliminary data.</text>
</comment>
<protein>
    <recommendedName>
        <fullName evidence="4">Beta-ketoacyl synthase N-terminal domain-containing protein</fullName>
    </recommendedName>
</protein>